<evidence type="ECO:0000256" key="4">
    <source>
        <dbReference type="SAM" id="MobiDB-lite"/>
    </source>
</evidence>
<proteinExistence type="inferred from homology"/>
<evidence type="ECO:0000313" key="6">
    <source>
        <dbReference type="Proteomes" id="UP000694542"/>
    </source>
</evidence>
<feature type="region of interest" description="Disordered" evidence="4">
    <location>
        <begin position="30"/>
        <end position="50"/>
    </location>
</feature>
<evidence type="ECO:0000256" key="2">
    <source>
        <dbReference type="ARBA" id="ARBA00022845"/>
    </source>
</evidence>
<feature type="compositionally biased region" description="Pro residues" evidence="4">
    <location>
        <begin position="112"/>
        <end position="125"/>
    </location>
</feature>
<organism evidence="5 6">
    <name type="scientific">Canis lupus familiaris</name>
    <name type="common">Dog</name>
    <name type="synonym">Canis familiaris</name>
    <dbReference type="NCBI Taxonomy" id="9615"/>
    <lineage>
        <taxon>Eukaryota</taxon>
        <taxon>Metazoa</taxon>
        <taxon>Chordata</taxon>
        <taxon>Craniata</taxon>
        <taxon>Vertebrata</taxon>
        <taxon>Euteleostomi</taxon>
        <taxon>Mammalia</taxon>
        <taxon>Eutheria</taxon>
        <taxon>Laurasiatheria</taxon>
        <taxon>Carnivora</taxon>
        <taxon>Caniformia</taxon>
        <taxon>Canidae</taxon>
        <taxon>Canis</taxon>
    </lineage>
</organism>
<evidence type="ECO:0000313" key="5">
    <source>
        <dbReference type="Ensembl" id="ENSCAFP00040007228.1"/>
    </source>
</evidence>
<evidence type="ECO:0000256" key="3">
    <source>
        <dbReference type="ARBA" id="ARBA00023193"/>
    </source>
</evidence>
<accession>A0A8C0Q598</accession>
<feature type="region of interest" description="Disordered" evidence="4">
    <location>
        <begin position="180"/>
        <end position="262"/>
    </location>
</feature>
<feature type="compositionally biased region" description="Low complexity" evidence="4">
    <location>
        <begin position="208"/>
        <end position="221"/>
    </location>
</feature>
<dbReference type="Pfam" id="PF05456">
    <property type="entry name" value="eIF_4EBP"/>
    <property type="match status" value="1"/>
</dbReference>
<evidence type="ECO:0008006" key="7">
    <source>
        <dbReference type="Google" id="ProtNLM"/>
    </source>
</evidence>
<dbReference type="GO" id="GO:0008190">
    <property type="term" value="F:eukaryotic initiation factor 4E binding"/>
    <property type="evidence" value="ECO:0007669"/>
    <property type="project" value="InterPro"/>
</dbReference>
<feature type="region of interest" description="Disordered" evidence="4">
    <location>
        <begin position="98"/>
        <end position="150"/>
    </location>
</feature>
<reference evidence="5" key="2">
    <citation type="submission" date="2025-08" db="UniProtKB">
        <authorList>
            <consortium name="Ensembl"/>
        </authorList>
    </citation>
    <scope>IDENTIFICATION</scope>
</reference>
<sequence length="365" mass="39313">KTEVGSSKVVLTSDWQKKKKKKKRLPFLAQQFSATFGPQRGPGDPGSSPTSGSLHGACFSLCLCLCLSHKLILKKKKKAYWVLHPHPGVALKHSALRTANSRPARRGSAPPSVAPPLRPRPLPPRPSRHFRRPASPNSLWLPPSPASGRRRRRCCRCCCCWGCWRRPEDRAAAAAAAERAAAGAERDEGARGSKRGASGARPAPPALPLAGAAGAAGAARAPSRRRRRRQPARPPDKAREPAPRAMSSSAGSGHQPSQSRAIPTRTVPISDAAQLPHDYCTTPGGTLFSTTPGGTRIIYDRKFLLDRRNSPMAQTPPCHLPNIPGVTSPGTLIEDSKVEVNNLNNLNNHDRKHAVGDDAQFEMDI</sequence>
<dbReference type="AlphaFoldDB" id="A0A8C0Q598"/>
<dbReference type="PANTHER" id="PTHR12669:SF4">
    <property type="entry name" value="EUKARYOTIC TRANSLATION INITIATION FACTOR 4E-BINDING PROTEIN 2"/>
    <property type="match status" value="1"/>
</dbReference>
<dbReference type="Proteomes" id="UP000694542">
    <property type="component" value="Chromosome 4"/>
</dbReference>
<protein>
    <recommendedName>
        <fullName evidence="7">Eukaryotic translation initiation factor 4E binding protein 2</fullName>
    </recommendedName>
</protein>
<dbReference type="InterPro" id="IPR008606">
    <property type="entry name" value="EIF4EBP"/>
</dbReference>
<evidence type="ECO:0000256" key="1">
    <source>
        <dbReference type="ARBA" id="ARBA00005480"/>
    </source>
</evidence>
<comment type="similarity">
    <text evidence="1">Belongs to the eIF4E-binding protein family.</text>
</comment>
<keyword evidence="3" id="KW-0652">Protein synthesis inhibitor</keyword>
<feature type="compositionally biased region" description="Basic residues" evidence="4">
    <location>
        <begin position="222"/>
        <end position="231"/>
    </location>
</feature>
<dbReference type="GO" id="GO:0045947">
    <property type="term" value="P:negative regulation of translational initiation"/>
    <property type="evidence" value="ECO:0007669"/>
    <property type="project" value="InterPro"/>
</dbReference>
<keyword evidence="2" id="KW-0810">Translation regulation</keyword>
<feature type="compositionally biased region" description="Polar residues" evidence="4">
    <location>
        <begin position="246"/>
        <end position="261"/>
    </location>
</feature>
<reference evidence="5" key="1">
    <citation type="submission" date="2018-10" db="EMBL/GenBank/DDBJ databases">
        <title>De novo assembly of a Great Dane genome.</title>
        <authorList>
            <person name="Kidd J.M."/>
            <person name="Pendleton A.L."/>
            <person name="Shen F."/>
            <person name="Emery S."/>
        </authorList>
    </citation>
    <scope>NUCLEOTIDE SEQUENCE [LARGE SCALE GENOMIC DNA]</scope>
    <source>
        <strain evidence="5">Great Dane</strain>
    </source>
</reference>
<dbReference type="PANTHER" id="PTHR12669">
    <property type="entry name" value="EUKARYOTIC TRANSLATION INITIATION FACTOR 4E-BINDING PROTEIN"/>
    <property type="match status" value="1"/>
</dbReference>
<feature type="compositionally biased region" description="Low complexity" evidence="4">
    <location>
        <begin position="41"/>
        <end position="50"/>
    </location>
</feature>
<dbReference type="Ensembl" id="ENSCAFT00040008319.1">
    <property type="protein sequence ID" value="ENSCAFP00040007228.1"/>
    <property type="gene ID" value="ENSCAFG00040004372.1"/>
</dbReference>
<name>A0A8C0Q598_CANLF</name>